<proteinExistence type="predicted"/>
<dbReference type="Proteomes" id="UP000054279">
    <property type="component" value="Unassembled WGS sequence"/>
</dbReference>
<gene>
    <name evidence="2" type="ORF">M422DRAFT_253366</name>
</gene>
<dbReference type="AlphaFoldDB" id="A0A0C9VYE9"/>
<dbReference type="PANTHER" id="PTHR35871:SF1">
    <property type="entry name" value="CXC1-LIKE CYSTEINE CLUSTER ASSOCIATED WITH KDZ TRANSPOSASES DOMAIN-CONTAINING PROTEIN"/>
    <property type="match status" value="1"/>
</dbReference>
<organism evidence="2 3">
    <name type="scientific">Sphaerobolus stellatus (strain SS14)</name>
    <dbReference type="NCBI Taxonomy" id="990650"/>
    <lineage>
        <taxon>Eukaryota</taxon>
        <taxon>Fungi</taxon>
        <taxon>Dikarya</taxon>
        <taxon>Basidiomycota</taxon>
        <taxon>Agaricomycotina</taxon>
        <taxon>Agaricomycetes</taxon>
        <taxon>Phallomycetidae</taxon>
        <taxon>Geastrales</taxon>
        <taxon>Sphaerobolaceae</taxon>
        <taxon>Sphaerobolus</taxon>
    </lineage>
</organism>
<dbReference type="HOGENOM" id="CLU_806913_0_0_1"/>
<protein>
    <submittedName>
        <fullName evidence="2">Uncharacterized protein</fullName>
    </submittedName>
</protein>
<sequence>MNGKRKKNNTMQLAEARKSRWNKPSANQIIEISDGTDSDSDVKCTGWQGGVCHVPSDSEDLDEGYITILDSDEEEDCDLEFISGEALVAPTVTEKLIKAGTSIQWAKVESNRTLGYNGLLERTKSRQNKQARDKSASNKVICESEQAERFRSHFTLKPKLPKLDPPSTANSPVQHAVVLSTSIDLTNEDSDSDGEGYCGYLSELSDGDSDYAWKQLNMQNGWFIKDGVQVPQEMNFPPSHATHPGQPKGMKQILLERGLYWTGLVMQCKKKKDGSGGKCKSDATSCCAKRILELQLDFKEQKSLVQEVIEECSHICILLPKFHCELNFIEFLLGSSEEISARTL</sequence>
<dbReference type="OrthoDB" id="3070271at2759"/>
<evidence type="ECO:0000256" key="1">
    <source>
        <dbReference type="SAM" id="MobiDB-lite"/>
    </source>
</evidence>
<feature type="region of interest" description="Disordered" evidence="1">
    <location>
        <begin position="1"/>
        <end position="27"/>
    </location>
</feature>
<accession>A0A0C9VYE9</accession>
<name>A0A0C9VYE9_SPHS4</name>
<evidence type="ECO:0000313" key="2">
    <source>
        <dbReference type="EMBL" id="KIJ43476.1"/>
    </source>
</evidence>
<dbReference type="EMBL" id="KN837123">
    <property type="protein sequence ID" value="KIJ43476.1"/>
    <property type="molecule type" value="Genomic_DNA"/>
</dbReference>
<dbReference type="PANTHER" id="PTHR35871">
    <property type="entry name" value="EXPRESSED PROTEIN"/>
    <property type="match status" value="1"/>
</dbReference>
<evidence type="ECO:0000313" key="3">
    <source>
        <dbReference type="Proteomes" id="UP000054279"/>
    </source>
</evidence>
<reference evidence="2 3" key="1">
    <citation type="submission" date="2014-06" db="EMBL/GenBank/DDBJ databases">
        <title>Evolutionary Origins and Diversification of the Mycorrhizal Mutualists.</title>
        <authorList>
            <consortium name="DOE Joint Genome Institute"/>
            <consortium name="Mycorrhizal Genomics Consortium"/>
            <person name="Kohler A."/>
            <person name="Kuo A."/>
            <person name="Nagy L.G."/>
            <person name="Floudas D."/>
            <person name="Copeland A."/>
            <person name="Barry K.W."/>
            <person name="Cichocki N."/>
            <person name="Veneault-Fourrey C."/>
            <person name="LaButti K."/>
            <person name="Lindquist E.A."/>
            <person name="Lipzen A."/>
            <person name="Lundell T."/>
            <person name="Morin E."/>
            <person name="Murat C."/>
            <person name="Riley R."/>
            <person name="Ohm R."/>
            <person name="Sun H."/>
            <person name="Tunlid A."/>
            <person name="Henrissat B."/>
            <person name="Grigoriev I.V."/>
            <person name="Hibbett D.S."/>
            <person name="Martin F."/>
        </authorList>
    </citation>
    <scope>NUCLEOTIDE SEQUENCE [LARGE SCALE GENOMIC DNA]</scope>
    <source>
        <strain evidence="2 3">SS14</strain>
    </source>
</reference>
<keyword evidence="3" id="KW-1185">Reference proteome</keyword>